<proteinExistence type="inferred from homology"/>
<sequence length="368" mass="40866">MSSFGYLFIKEAKQFFGNPFMPVVLVLLPVLLMLLVPLAANMEVRDVGLSIVDRDRSSLSARLSDRISRSGYFVLKSVEDTYGKAMDELSRGNVDIILEIPAGTERAVRRGESVEIFIAANAVNSTKGMMGGGYLSSIVSDFSSEMAASGGNPASVPLRITPQYRFNPHLEYKLFMVPALMIVVIILVGGFFPTMSIVTEKENGTIEQMNVSPVRKRDFILSKVIFYGILGIFAFTLSYLIAHFVYGLATHGGLLEIYVSAMIFLVFMGGFGLIISNYSDTLLQSVFLMLFFVLIFMLMSGIFTPVSSMETWSQYVTYILPTRYFVNILRAVCLKGSTFADLAFDYIMLSVFAVVINIIAVVTYRKQN</sequence>
<dbReference type="Gene3D" id="3.40.1710.10">
    <property type="entry name" value="abc type-2 transporter like domain"/>
    <property type="match status" value="1"/>
</dbReference>
<evidence type="ECO:0000256" key="6">
    <source>
        <dbReference type="ARBA" id="ARBA00022989"/>
    </source>
</evidence>
<feature type="transmembrane region" description="Helical" evidence="8">
    <location>
        <begin position="20"/>
        <end position="40"/>
    </location>
</feature>
<comment type="similarity">
    <text evidence="2">Belongs to the ABC-2 integral membrane protein family.</text>
</comment>
<feature type="transmembrane region" description="Helical" evidence="8">
    <location>
        <begin position="174"/>
        <end position="192"/>
    </location>
</feature>
<evidence type="ECO:0000256" key="2">
    <source>
        <dbReference type="ARBA" id="ARBA00007783"/>
    </source>
</evidence>
<evidence type="ECO:0000256" key="5">
    <source>
        <dbReference type="ARBA" id="ARBA00022692"/>
    </source>
</evidence>
<evidence type="ECO:0000256" key="8">
    <source>
        <dbReference type="SAM" id="Phobius"/>
    </source>
</evidence>
<keyword evidence="4" id="KW-1003">Cell membrane</keyword>
<feature type="transmembrane region" description="Helical" evidence="8">
    <location>
        <begin position="224"/>
        <end position="245"/>
    </location>
</feature>
<comment type="caution">
    <text evidence="10">The sequence shown here is derived from an EMBL/GenBank/DDBJ whole genome shotgun (WGS) entry which is preliminary data.</text>
</comment>
<dbReference type="InterPro" id="IPR013525">
    <property type="entry name" value="ABC2_TM"/>
</dbReference>
<feature type="domain" description="ABC transmembrane type-2" evidence="9">
    <location>
        <begin position="132"/>
        <end position="367"/>
    </location>
</feature>
<evidence type="ECO:0000256" key="3">
    <source>
        <dbReference type="ARBA" id="ARBA00022448"/>
    </source>
</evidence>
<feature type="transmembrane region" description="Helical" evidence="8">
    <location>
        <begin position="257"/>
        <end position="275"/>
    </location>
</feature>
<gene>
    <name evidence="10" type="ORF">IAC07_07665</name>
</gene>
<keyword evidence="7 8" id="KW-0472">Membrane</keyword>
<feature type="transmembrane region" description="Helical" evidence="8">
    <location>
        <begin position="346"/>
        <end position="364"/>
    </location>
</feature>
<evidence type="ECO:0000259" key="9">
    <source>
        <dbReference type="PROSITE" id="PS51012"/>
    </source>
</evidence>
<dbReference type="PANTHER" id="PTHR30294:SF29">
    <property type="entry name" value="MULTIDRUG ABC TRANSPORTER PERMEASE YBHS-RELATED"/>
    <property type="match status" value="1"/>
</dbReference>
<dbReference type="InterPro" id="IPR051449">
    <property type="entry name" value="ABC-2_transporter_component"/>
</dbReference>
<organism evidence="10 11">
    <name type="scientific">Candidatus Cryptobacteroides gallistercoris</name>
    <dbReference type="NCBI Taxonomy" id="2840765"/>
    <lineage>
        <taxon>Bacteria</taxon>
        <taxon>Pseudomonadati</taxon>
        <taxon>Bacteroidota</taxon>
        <taxon>Bacteroidia</taxon>
        <taxon>Bacteroidales</taxon>
        <taxon>Candidatus Cryptobacteroides</taxon>
    </lineage>
</organism>
<dbReference type="PROSITE" id="PS51012">
    <property type="entry name" value="ABC_TM2"/>
    <property type="match status" value="1"/>
</dbReference>
<reference evidence="10" key="1">
    <citation type="submission" date="2020-10" db="EMBL/GenBank/DDBJ databases">
        <authorList>
            <person name="Gilroy R."/>
        </authorList>
    </citation>
    <scope>NUCLEOTIDE SEQUENCE</scope>
    <source>
        <strain evidence="10">F1-3629</strain>
    </source>
</reference>
<keyword evidence="6 8" id="KW-1133">Transmembrane helix</keyword>
<dbReference type="Proteomes" id="UP000771749">
    <property type="component" value="Unassembled WGS sequence"/>
</dbReference>
<dbReference type="PANTHER" id="PTHR30294">
    <property type="entry name" value="MEMBRANE COMPONENT OF ABC TRANSPORTER YHHJ-RELATED"/>
    <property type="match status" value="1"/>
</dbReference>
<dbReference type="GO" id="GO:0005886">
    <property type="term" value="C:plasma membrane"/>
    <property type="evidence" value="ECO:0007669"/>
    <property type="project" value="UniProtKB-SubCell"/>
</dbReference>
<evidence type="ECO:0000256" key="4">
    <source>
        <dbReference type="ARBA" id="ARBA00022475"/>
    </source>
</evidence>
<accession>A0A940IGE9</accession>
<keyword evidence="3" id="KW-0813">Transport</keyword>
<protein>
    <submittedName>
        <fullName evidence="10">ABC transporter permease</fullName>
    </submittedName>
</protein>
<comment type="subcellular location">
    <subcellularLocation>
        <location evidence="1">Cell membrane</location>
        <topology evidence="1">Multi-pass membrane protein</topology>
    </subcellularLocation>
</comment>
<evidence type="ECO:0000256" key="1">
    <source>
        <dbReference type="ARBA" id="ARBA00004651"/>
    </source>
</evidence>
<evidence type="ECO:0000313" key="11">
    <source>
        <dbReference type="Proteomes" id="UP000771749"/>
    </source>
</evidence>
<feature type="transmembrane region" description="Helical" evidence="8">
    <location>
        <begin position="282"/>
        <end position="303"/>
    </location>
</feature>
<keyword evidence="5 8" id="KW-0812">Transmembrane</keyword>
<name>A0A940IGE9_9BACT</name>
<dbReference type="AlphaFoldDB" id="A0A940IGE9"/>
<evidence type="ECO:0000313" key="10">
    <source>
        <dbReference type="EMBL" id="MBO8454581.1"/>
    </source>
</evidence>
<reference evidence="10" key="2">
    <citation type="journal article" date="2021" name="PeerJ">
        <title>Extensive microbial diversity within the chicken gut microbiome revealed by metagenomics and culture.</title>
        <authorList>
            <person name="Gilroy R."/>
            <person name="Ravi A."/>
            <person name="Getino M."/>
            <person name="Pursley I."/>
            <person name="Horton D.L."/>
            <person name="Alikhan N.F."/>
            <person name="Baker D."/>
            <person name="Gharbi K."/>
            <person name="Hall N."/>
            <person name="Watson M."/>
            <person name="Adriaenssens E.M."/>
            <person name="Foster-Nyarko E."/>
            <person name="Jarju S."/>
            <person name="Secka A."/>
            <person name="Antonio M."/>
            <person name="Oren A."/>
            <person name="Chaudhuri R.R."/>
            <person name="La Ragione R."/>
            <person name="Hildebrand F."/>
            <person name="Pallen M.J."/>
        </authorList>
    </citation>
    <scope>NUCLEOTIDE SEQUENCE</scope>
    <source>
        <strain evidence="10">F1-3629</strain>
    </source>
</reference>
<dbReference type="Pfam" id="PF12698">
    <property type="entry name" value="ABC2_membrane_3"/>
    <property type="match status" value="1"/>
</dbReference>
<dbReference type="InterPro" id="IPR047817">
    <property type="entry name" value="ABC2_TM_bact-type"/>
</dbReference>
<dbReference type="GO" id="GO:0140359">
    <property type="term" value="F:ABC-type transporter activity"/>
    <property type="evidence" value="ECO:0007669"/>
    <property type="project" value="InterPro"/>
</dbReference>
<dbReference type="EMBL" id="JADIMJ010000117">
    <property type="protein sequence ID" value="MBO8454581.1"/>
    <property type="molecule type" value="Genomic_DNA"/>
</dbReference>
<evidence type="ECO:0000256" key="7">
    <source>
        <dbReference type="ARBA" id="ARBA00023136"/>
    </source>
</evidence>